<accession>A0A3D3RCU2</accession>
<evidence type="ECO:0000313" key="1">
    <source>
        <dbReference type="EMBL" id="HCO25912.1"/>
    </source>
</evidence>
<protein>
    <submittedName>
        <fullName evidence="1">Uncharacterized protein</fullName>
    </submittedName>
</protein>
<sequence length="72" mass="8264">MQHRLRIFTGDEETLEQSESLVNVRFGEIADALAEAVYYRRTWVSDFSEDEVKIPSDLYAILSAYSHLRPGA</sequence>
<dbReference type="AlphaFoldDB" id="A0A3D3RCU2"/>
<comment type="caution">
    <text evidence="1">The sequence shown here is derived from an EMBL/GenBank/DDBJ whole genome shotgun (WGS) entry which is preliminary data.</text>
</comment>
<evidence type="ECO:0000313" key="2">
    <source>
        <dbReference type="Proteomes" id="UP000263642"/>
    </source>
</evidence>
<proteinExistence type="predicted"/>
<gene>
    <name evidence="1" type="ORF">DIT97_23870</name>
</gene>
<reference evidence="1 2" key="1">
    <citation type="journal article" date="2018" name="Nat. Biotechnol.">
        <title>A standardized bacterial taxonomy based on genome phylogeny substantially revises the tree of life.</title>
        <authorList>
            <person name="Parks D.H."/>
            <person name="Chuvochina M."/>
            <person name="Waite D.W."/>
            <person name="Rinke C."/>
            <person name="Skarshewski A."/>
            <person name="Chaumeil P.A."/>
            <person name="Hugenholtz P."/>
        </authorList>
    </citation>
    <scope>NUCLEOTIDE SEQUENCE [LARGE SCALE GENOMIC DNA]</scope>
    <source>
        <strain evidence="1">UBA9375</strain>
    </source>
</reference>
<name>A0A3D3RCU2_9PLAN</name>
<organism evidence="1 2">
    <name type="scientific">Gimesia maris</name>
    <dbReference type="NCBI Taxonomy" id="122"/>
    <lineage>
        <taxon>Bacteria</taxon>
        <taxon>Pseudomonadati</taxon>
        <taxon>Planctomycetota</taxon>
        <taxon>Planctomycetia</taxon>
        <taxon>Planctomycetales</taxon>
        <taxon>Planctomycetaceae</taxon>
        <taxon>Gimesia</taxon>
    </lineage>
</organism>
<accession>A0A517X6W4</accession>
<dbReference type="Proteomes" id="UP000263642">
    <property type="component" value="Unassembled WGS sequence"/>
</dbReference>
<dbReference type="EMBL" id="DQAY01000142">
    <property type="protein sequence ID" value="HCO25912.1"/>
    <property type="molecule type" value="Genomic_DNA"/>
</dbReference>
<dbReference type="RefSeq" id="WP_154897733.1">
    <property type="nucleotide sequence ID" value="NZ_CAXBMG010000038.1"/>
</dbReference>